<protein>
    <recommendedName>
        <fullName evidence="9">Nucleoporin NUP188</fullName>
    </recommendedName>
</protein>
<keyword evidence="7" id="KW-0539">Nucleus</keyword>
<keyword evidence="3" id="KW-0509">mRNA transport</keyword>
<evidence type="ECO:0000259" key="13">
    <source>
        <dbReference type="Pfam" id="PF21093"/>
    </source>
</evidence>
<sequence>MSAESSKRSNLIDVSYFQLHAILSGQQEGTTIDQIIEYVTPRIEQLRNIAEPFGKPSDASRKKIEGGAAVLSDGVTLRIEDADKEYVLAVSAKFQIDQVQALILLRSFLYNKGLPSTVGAKEGTSLVDELLVAITPFYFSERLSVLRTLLPLFRATGDGSDPLCEFAATFLPKLIPDGSKFVESLLAEYTRKTRARVPETTIRNPRDAARDAKQNSTEQLVLLEVLFAAMWDYVKCDGSTVTKIFETAYDTKLGSSQLNAPLLLDDEAIHITQDIAAMWSIIMVEVLELESLADASTVIELNANPANKDVYTSSPQALQRIHQLVTSSDDGQYACIYIAWAFVLSRLAAAVAEVEEIPATYRPFFESILPHLQRAYSKDREPVHVVMTRACLAPSARLFGLMLSLLTNAPLFVASLAWKRASPVTDPNATAYRSVMKGLVIAIVELTPVEAIPEFDLFVEVWIALFGRSESKSVALICAQYWESDWHASAARRAIFDVARARFPIQFKPLIRLLRAMTGAGFLDTDPLCSTQEGPQTRPASQAAARDSCARHVFYYLDSLSSFSQIVPTAAAGGPHALYERQPERYGYPHTPIGLSYANTRPIRLPGGSTLPLGSSGRLLSGDGAEYMAICWQHTHSGWKTVLEVLTHYVNRRQTASGAGGAYQDVSFAPRGAAAQQSVTLHAEEAGIEMDGGGVDEMAITDALDLVQSLIQHNPAQAEQLMQALEAGPPVVAHTMTEAQPPDLVQLTTMILESALSSAQQNNRTQLITSAMSVLSAILALPRYAHRVWLYVRSTTALFGTDRNAGFASVALASERTSGRYTMTLALLNLVQQLALEAFSSILPDNPRLQQLKEEVLMRAIRFVHMEVWVEHLGWKYAQKAERFEIGRQVATLYGNILEDALPILEKTTTTTNFPFAPLLQSVADLFLFKASTSTINPMVSSIATGLSILDSLYDSRLLSDVRRLIFALAAHLRLARIVLNIQINSRASKRPCLLEQCLCARVTGGSSSSDPLTFVKADPIDVLALYVKNRSIGNTVPLESMRVLCALCTSFSMAQPSPPTIMAHLNNPEATVASMVQIIQHPYDELALRSAVWSLIAQAVANEPALGSLFVVGQFRTPAQFKGKGKAIAAISDKPASEENHDSALDVATNMLESWNEMWDSNPQLLASVLRFLEVVWQHGLEYRGVLDSLRQSSDFWERISMLACTELGPLPEYEAAAFTVSDGVRRSSHHEVISAHAYRTLVKSYALKIIAHDIGIHFSITKDASKSKPASFTKMELHFKSADELSELLSEASPNSYDPGLYDQLTQHLEVNFSGLTLEQVRSSLLAEEREFGDDFSFSIALFQTRLHAYRHKCGPEDLDSVVEQLHLVNLNLSLSQAQATLAESWQVLLRKMVPYLRGDATIGSVLMTSAASMSYDIASESRFGDMVATIHGARLSLLLAILEVVWFSTSADKKNEVESFVELVQNVHNIILNEAQPPSKSFLGSISVPFHRTLLLILYFCARNSGIFARRQKSLNADQRLKIISMVDASLALVIDALRVVFISARSRLDVELDRDMELLLAVFEQCTRSDLNPSSTLWLVRCQETDIIRASLDLFVHIDLVGLSDLPLLLARKQPLYAPHILLFHMTLAGIPSAAERFASEGVLVAYSNNSLSAAISVGMVDATLPELPAHRSPAHSAYCSMLGIVSGIITALGRHNHYFDAEASGLIHLYAQQIGRALSWTIGEPITLPLVEELEQVVNVFYSIAESAPSTPNMSDAVADVLHMFSPPALLLVQQLNYAITHPNHLASLFEPITMEERTLLEKDPPSTEPLKRPLIAHLVHRLFRLSSSIISTLITISRAYTVLTSDKDDWPVHEALVVPHAKVVPGEPASMGTLLELGNATLDILRDLVNRPAGQSLADVGSLPGTYPVDVRQGIVTARRNLEALLIYAVTQLAMGLSKPDFDVNPNPDMDMEDQPEASREERRAPRASMSLADRLRRGATGEMATDLQSLLNKSKPVIAKSDTVLGSSGVDLSQVLLNFLQERIISPGQ</sequence>
<evidence type="ECO:0000256" key="1">
    <source>
        <dbReference type="ARBA" id="ARBA00004567"/>
    </source>
</evidence>
<evidence type="ECO:0000256" key="9">
    <source>
        <dbReference type="ARBA" id="ARBA00040174"/>
    </source>
</evidence>
<dbReference type="EMBL" id="JAWWNJ010000001">
    <property type="protein sequence ID" value="KAK7063717.1"/>
    <property type="molecule type" value="Genomic_DNA"/>
</dbReference>
<dbReference type="PANTHER" id="PTHR31431">
    <property type="entry name" value="NUCLEOPORIN NUP188 HOMOLOG"/>
    <property type="match status" value="1"/>
</dbReference>
<dbReference type="Proteomes" id="UP001362999">
    <property type="component" value="Unassembled WGS sequence"/>
</dbReference>
<evidence type="ECO:0000313" key="14">
    <source>
        <dbReference type="EMBL" id="KAK7063717.1"/>
    </source>
</evidence>
<feature type="domain" description="Nucleoporin Nup188 N-terminal" evidence="11">
    <location>
        <begin position="52"/>
        <end position="357"/>
    </location>
</feature>
<dbReference type="InterPro" id="IPR018864">
    <property type="entry name" value="Nucleoporin_Nup188_N"/>
</dbReference>
<keyword evidence="6" id="KW-0906">Nuclear pore complex</keyword>
<dbReference type="GO" id="GO:0006405">
    <property type="term" value="P:RNA export from nucleus"/>
    <property type="evidence" value="ECO:0007669"/>
    <property type="project" value="TreeGrafter"/>
</dbReference>
<evidence type="ECO:0000256" key="2">
    <source>
        <dbReference type="ARBA" id="ARBA00022448"/>
    </source>
</evidence>
<dbReference type="GO" id="GO:0051028">
    <property type="term" value="P:mRNA transport"/>
    <property type="evidence" value="ECO:0007669"/>
    <property type="project" value="UniProtKB-KW"/>
</dbReference>
<evidence type="ECO:0000256" key="3">
    <source>
        <dbReference type="ARBA" id="ARBA00022816"/>
    </source>
</evidence>
<name>A0AAW0EI15_9AGAR</name>
<evidence type="ECO:0000256" key="10">
    <source>
        <dbReference type="SAM" id="MobiDB-lite"/>
    </source>
</evidence>
<feature type="domain" description="Nuclear pore protein Nup188 C-terminal" evidence="12">
    <location>
        <begin position="1485"/>
        <end position="1660"/>
    </location>
</feature>
<gene>
    <name evidence="14" type="ORF">R3P38DRAFT_2819946</name>
</gene>
<dbReference type="PANTHER" id="PTHR31431:SF1">
    <property type="entry name" value="NUCLEOPORIN NUP188"/>
    <property type="match status" value="1"/>
</dbReference>
<keyword evidence="2" id="KW-0813">Transport</keyword>
<dbReference type="GO" id="GO:0006606">
    <property type="term" value="P:protein import into nucleus"/>
    <property type="evidence" value="ECO:0007669"/>
    <property type="project" value="TreeGrafter"/>
</dbReference>
<evidence type="ECO:0000259" key="11">
    <source>
        <dbReference type="Pfam" id="PF10487"/>
    </source>
</evidence>
<comment type="caution">
    <text evidence="14">The sequence shown here is derived from an EMBL/GenBank/DDBJ whole genome shotgun (WGS) entry which is preliminary data.</text>
</comment>
<comment type="subcellular location">
    <subcellularLocation>
        <location evidence="1">Nucleus</location>
        <location evidence="1">Nuclear pore complex</location>
    </subcellularLocation>
</comment>
<dbReference type="Gene3D" id="1.25.10.70">
    <property type="match status" value="1"/>
</dbReference>
<dbReference type="InterPro" id="IPR048883">
    <property type="entry name" value="Nup188_N-subdom_III"/>
</dbReference>
<dbReference type="GO" id="GO:0017056">
    <property type="term" value="F:structural constituent of nuclear pore"/>
    <property type="evidence" value="ECO:0007669"/>
    <property type="project" value="InterPro"/>
</dbReference>
<keyword evidence="4" id="KW-0653">Protein transport</keyword>
<evidence type="ECO:0000259" key="12">
    <source>
        <dbReference type="Pfam" id="PF18378"/>
    </source>
</evidence>
<dbReference type="Pfam" id="PF18378">
    <property type="entry name" value="Nup188_C"/>
    <property type="match status" value="1"/>
</dbReference>
<evidence type="ECO:0000313" key="15">
    <source>
        <dbReference type="Proteomes" id="UP001362999"/>
    </source>
</evidence>
<keyword evidence="5" id="KW-0811">Translocation</keyword>
<organism evidence="14 15">
    <name type="scientific">Favolaschia claudopus</name>
    <dbReference type="NCBI Taxonomy" id="2862362"/>
    <lineage>
        <taxon>Eukaryota</taxon>
        <taxon>Fungi</taxon>
        <taxon>Dikarya</taxon>
        <taxon>Basidiomycota</taxon>
        <taxon>Agaricomycotina</taxon>
        <taxon>Agaricomycetes</taxon>
        <taxon>Agaricomycetidae</taxon>
        <taxon>Agaricales</taxon>
        <taxon>Marasmiineae</taxon>
        <taxon>Mycenaceae</taxon>
        <taxon>Favolaschia</taxon>
    </lineage>
</organism>
<evidence type="ECO:0000256" key="7">
    <source>
        <dbReference type="ARBA" id="ARBA00023242"/>
    </source>
</evidence>
<evidence type="ECO:0000256" key="8">
    <source>
        <dbReference type="ARBA" id="ARBA00038387"/>
    </source>
</evidence>
<dbReference type="Pfam" id="PF21093">
    <property type="entry name" value="Nup188_N-subdom_III"/>
    <property type="match status" value="1"/>
</dbReference>
<evidence type="ECO:0000256" key="6">
    <source>
        <dbReference type="ARBA" id="ARBA00023132"/>
    </source>
</evidence>
<evidence type="ECO:0000256" key="4">
    <source>
        <dbReference type="ARBA" id="ARBA00022927"/>
    </source>
</evidence>
<proteinExistence type="inferred from homology"/>
<feature type="region of interest" description="Disordered" evidence="10">
    <location>
        <begin position="1947"/>
        <end position="1985"/>
    </location>
</feature>
<dbReference type="InterPro" id="IPR044840">
    <property type="entry name" value="Nup188"/>
</dbReference>
<keyword evidence="15" id="KW-1185">Reference proteome</keyword>
<dbReference type="InterPro" id="IPR041634">
    <property type="entry name" value="Nup188_C"/>
</dbReference>
<evidence type="ECO:0000256" key="5">
    <source>
        <dbReference type="ARBA" id="ARBA00023010"/>
    </source>
</evidence>
<dbReference type="Pfam" id="PF10487">
    <property type="entry name" value="Nup188_N"/>
    <property type="match status" value="1"/>
</dbReference>
<comment type="similarity">
    <text evidence="8">Belongs to the Nup188 family.</text>
</comment>
<dbReference type="GO" id="GO:0044611">
    <property type="term" value="C:nuclear pore inner ring"/>
    <property type="evidence" value="ECO:0007669"/>
    <property type="project" value="TreeGrafter"/>
</dbReference>
<reference evidence="14 15" key="1">
    <citation type="journal article" date="2024" name="J Genomics">
        <title>Draft genome sequencing and assembly of Favolaschia claudopus CIRM-BRFM 2984 isolated from oak limbs.</title>
        <authorList>
            <person name="Navarro D."/>
            <person name="Drula E."/>
            <person name="Chaduli D."/>
            <person name="Cazenave R."/>
            <person name="Ahrendt S."/>
            <person name="Wang J."/>
            <person name="Lipzen A."/>
            <person name="Daum C."/>
            <person name="Barry K."/>
            <person name="Grigoriev I.V."/>
            <person name="Favel A."/>
            <person name="Rosso M.N."/>
            <person name="Martin F."/>
        </authorList>
    </citation>
    <scope>NUCLEOTIDE SEQUENCE [LARGE SCALE GENOMIC DNA]</scope>
    <source>
        <strain evidence="14 15">CIRM-BRFM 2984</strain>
    </source>
</reference>
<feature type="domain" description="Nucleoporin Nup188 N-terminal subdomain III" evidence="13">
    <location>
        <begin position="700"/>
        <end position="1114"/>
    </location>
</feature>
<accession>A0AAW0EI15</accession>